<comment type="subcellular location">
    <subcellularLocation>
        <location evidence="1">Nucleus</location>
    </subcellularLocation>
</comment>
<feature type="compositionally biased region" description="Low complexity" evidence="6">
    <location>
        <begin position="138"/>
        <end position="147"/>
    </location>
</feature>
<feature type="compositionally biased region" description="Low complexity" evidence="6">
    <location>
        <begin position="155"/>
        <end position="168"/>
    </location>
</feature>
<organism evidence="8">
    <name type="scientific">Aceria tosichella</name>
    <name type="common">wheat curl mite</name>
    <dbReference type="NCBI Taxonomy" id="561515"/>
    <lineage>
        <taxon>Eukaryota</taxon>
        <taxon>Metazoa</taxon>
        <taxon>Ecdysozoa</taxon>
        <taxon>Arthropoda</taxon>
        <taxon>Chelicerata</taxon>
        <taxon>Arachnida</taxon>
        <taxon>Acari</taxon>
        <taxon>Acariformes</taxon>
        <taxon>Trombidiformes</taxon>
        <taxon>Prostigmata</taxon>
        <taxon>Eupodina</taxon>
        <taxon>Eriophyoidea</taxon>
        <taxon>Eriophyidae</taxon>
        <taxon>Eriophyinae</taxon>
        <taxon>Aceriini</taxon>
        <taxon>Aceria</taxon>
    </lineage>
</organism>
<dbReference type="InterPro" id="IPR052207">
    <property type="entry name" value="Max-like/E-box_TFs"/>
</dbReference>
<keyword evidence="3" id="KW-0238">DNA-binding</keyword>
<dbReference type="GO" id="GO:0000978">
    <property type="term" value="F:RNA polymerase II cis-regulatory region sequence-specific DNA binding"/>
    <property type="evidence" value="ECO:0007669"/>
    <property type="project" value="TreeGrafter"/>
</dbReference>
<evidence type="ECO:0000256" key="4">
    <source>
        <dbReference type="ARBA" id="ARBA00023163"/>
    </source>
</evidence>
<dbReference type="InterPro" id="IPR036638">
    <property type="entry name" value="HLH_DNA-bd_sf"/>
</dbReference>
<sequence length="276" mass="30347">MDDNNNSNNINNNTNNNNSNNNKDRRIKREIANSNERRRMQSINAGFQKLKRLLPVNDGEKISKANILQHAANFITTIERDRIALHEQNTLIKRILLDLKSGKQDLGSALDTINSATANKALPTIPLNPHVMTTSSANTTPISSPTPQTTPTPTLPNATTTTKQTKTTLKTTTKQTKTTIKTTTKQTKTTIKSKTNCIDNNDTMTATPTIATRKYPTGPKAAIALPLEVPYTSEESAPKGQTLDTICKAIMEIEGDRVFKSEKIDQEINNTEGTCS</sequence>
<dbReference type="Pfam" id="PF00010">
    <property type="entry name" value="HLH"/>
    <property type="match status" value="1"/>
</dbReference>
<evidence type="ECO:0000256" key="3">
    <source>
        <dbReference type="ARBA" id="ARBA00023125"/>
    </source>
</evidence>
<dbReference type="SUPFAM" id="SSF47459">
    <property type="entry name" value="HLH, helix-loop-helix DNA-binding domain"/>
    <property type="match status" value="1"/>
</dbReference>
<dbReference type="PANTHER" id="PTHR15741">
    <property type="entry name" value="BASIC HELIX-LOOP-HELIX ZIP TRANSCRIPTION FACTOR"/>
    <property type="match status" value="1"/>
</dbReference>
<dbReference type="PROSITE" id="PS50888">
    <property type="entry name" value="BHLH"/>
    <property type="match status" value="1"/>
</dbReference>
<evidence type="ECO:0000259" key="7">
    <source>
        <dbReference type="PROSITE" id="PS50888"/>
    </source>
</evidence>
<keyword evidence="2" id="KW-0805">Transcription regulation</keyword>
<keyword evidence="5" id="KW-0539">Nucleus</keyword>
<evidence type="ECO:0000256" key="2">
    <source>
        <dbReference type="ARBA" id="ARBA00023015"/>
    </source>
</evidence>
<reference evidence="8" key="1">
    <citation type="submission" date="2018-10" db="EMBL/GenBank/DDBJ databases">
        <title>Transcriptome assembly of Aceria tosichella (Wheat curl mite) Type 2.</title>
        <authorList>
            <person name="Scully E.D."/>
            <person name="Geib S.M."/>
            <person name="Palmer N.A."/>
            <person name="Gupta A.K."/>
            <person name="Sarath G."/>
            <person name="Tatineni S."/>
        </authorList>
    </citation>
    <scope>NUCLEOTIDE SEQUENCE</scope>
    <source>
        <strain evidence="8">LincolnNE</strain>
    </source>
</reference>
<dbReference type="EMBL" id="GGYP01003095">
    <property type="protein sequence ID" value="MDE47866.1"/>
    <property type="molecule type" value="Transcribed_RNA"/>
</dbReference>
<accession>A0A6G1SBG6</accession>
<dbReference type="GO" id="GO:0005634">
    <property type="term" value="C:nucleus"/>
    <property type="evidence" value="ECO:0007669"/>
    <property type="project" value="UniProtKB-SubCell"/>
</dbReference>
<dbReference type="AlphaFoldDB" id="A0A6G1SBG6"/>
<dbReference type="GO" id="GO:0000981">
    <property type="term" value="F:DNA-binding transcription factor activity, RNA polymerase II-specific"/>
    <property type="evidence" value="ECO:0007669"/>
    <property type="project" value="TreeGrafter"/>
</dbReference>
<evidence type="ECO:0000256" key="5">
    <source>
        <dbReference type="ARBA" id="ARBA00023242"/>
    </source>
</evidence>
<dbReference type="InterPro" id="IPR011598">
    <property type="entry name" value="bHLH_dom"/>
</dbReference>
<keyword evidence="4" id="KW-0804">Transcription</keyword>
<proteinExistence type="predicted"/>
<feature type="region of interest" description="Disordered" evidence="6">
    <location>
        <begin position="135"/>
        <end position="168"/>
    </location>
</feature>
<evidence type="ECO:0000313" key="8">
    <source>
        <dbReference type="EMBL" id="MDE47866.1"/>
    </source>
</evidence>
<name>A0A6G1SBG6_9ACAR</name>
<feature type="region of interest" description="Disordered" evidence="6">
    <location>
        <begin position="1"/>
        <end position="26"/>
    </location>
</feature>
<dbReference type="SMART" id="SM00353">
    <property type="entry name" value="HLH"/>
    <property type="match status" value="1"/>
</dbReference>
<feature type="compositionally biased region" description="Low complexity" evidence="6">
    <location>
        <begin position="1"/>
        <end position="21"/>
    </location>
</feature>
<evidence type="ECO:0000256" key="1">
    <source>
        <dbReference type="ARBA" id="ARBA00004123"/>
    </source>
</evidence>
<gene>
    <name evidence="8" type="primary">TFAP4</name>
    <name evidence="8" type="ORF">g.8891</name>
</gene>
<dbReference type="GO" id="GO:0046983">
    <property type="term" value="F:protein dimerization activity"/>
    <property type="evidence" value="ECO:0007669"/>
    <property type="project" value="InterPro"/>
</dbReference>
<protein>
    <submittedName>
        <fullName evidence="8">Transcription factor AP-4</fullName>
    </submittedName>
</protein>
<feature type="domain" description="BHLH" evidence="7">
    <location>
        <begin position="27"/>
        <end position="78"/>
    </location>
</feature>
<dbReference type="CDD" id="cd11419">
    <property type="entry name" value="bHLHzip_TFAP4"/>
    <property type="match status" value="1"/>
</dbReference>
<dbReference type="PANTHER" id="PTHR15741:SF27">
    <property type="entry name" value="TRANSCRIPTION FACTOR AP-4"/>
    <property type="match status" value="1"/>
</dbReference>
<evidence type="ECO:0000256" key="6">
    <source>
        <dbReference type="SAM" id="MobiDB-lite"/>
    </source>
</evidence>
<dbReference type="Gene3D" id="4.10.280.10">
    <property type="entry name" value="Helix-loop-helix DNA-binding domain"/>
    <property type="match status" value="1"/>
</dbReference>